<sequence>MSVTFTSQKFKASSLETRTSIVLDNENLEFVTDNLEGIKQITLSNDEIIEDINQISNYENKIFDAVIESDIAEQLIQLANLMKLQSKSKNQDNSSIDASLATKDNSKVLKIIAFVDSDKIQSLEVSVNEKHWDISVKQEDKDLAKYCRFLKDKLSATPKVSQSLDLNHLLKLITNGENHQINYKLTPIQQNQYNLEVELPQFNWKHEYKISLDNPDHLNFVHCLDSELVEFLFSLTDEETVLKKAMTLTPHHEADNYNSGYLSTPNGNNRINYQIQINLKNNQNQFELSANNKTWTYQLDTSNLDHRAFLQHVNPSLAVALEIQEALTVMANDDKILAVLIRRLKNLTNNNAISVYSKDETTTELTVLIPSSPTDSSLQSVLNLYQEVRIEKTYINDCLRYKLSVTNDNGDNNAQSIKITQIIDSTGKIQVQTSEKYPVKVFSDSGIITHHSDQVLLETIEVEYNDYFEDATFTYHGGGQLIISHLIEGMKIEHYVKPPIQNILNGTDESFIILKPEEQISFLDYRHDKLDKFLTQLLSPENIEKNKQKLSQESSENSYPTLFLFRRKFGYIKNGKVVIHFEFNYAGDFQDGMALAQKNGQLGYINTTGKILIPFEFDNNVSHDNSNMPRRFWGGLCAVKKDGKWGYIDKTGKLVIPCQFDEADDFHDGLARVSYHEKQDGKTGYIHGVGYINKTGEVVIPFEFRGHYCFVNGLAAVEQYVQDIDIKDFRWGYIDKTGRWVIPCKFYQVQSFSYCGTMAEVTVREVDGYGSGKNKTGAINTQGQFIINPEEEISSIFCLQGLIMVTRNVRSSTRQIIGHVEDLINVKTWRTILSSFEDIRFWRSSKEEPIWGKKNNKWACFDTSGEMIADFQFDDVHLFNEGLAGIKQDDKWGYINESGEISIPVQFDDVQAFSEGLAFVRKGEKWGCINKTGQLLIPYQFDDYGDFNNPTRYEFQQGLARVIVDGQEYLIDKSQTMWVSESDYDKVIYDKIRIKMP</sequence>
<dbReference type="InterPro" id="IPR032774">
    <property type="entry name" value="WG_beta_rep"/>
</dbReference>
<dbReference type="GeneID" id="88764574"/>
<dbReference type="Pfam" id="PF14903">
    <property type="entry name" value="WG_beta_rep"/>
    <property type="match status" value="5"/>
</dbReference>
<organism evidence="1 2">
    <name type="scientific">Crocosphaera watsonii WH 0003</name>
    <dbReference type="NCBI Taxonomy" id="423471"/>
    <lineage>
        <taxon>Bacteria</taxon>
        <taxon>Bacillati</taxon>
        <taxon>Cyanobacteriota</taxon>
        <taxon>Cyanophyceae</taxon>
        <taxon>Oscillatoriophycideae</taxon>
        <taxon>Chroococcales</taxon>
        <taxon>Aphanothecaceae</taxon>
        <taxon>Crocosphaera</taxon>
    </lineage>
</organism>
<dbReference type="PANTHER" id="PTHR37841:SF1">
    <property type="entry name" value="DUF3298 DOMAIN-CONTAINING PROTEIN"/>
    <property type="match status" value="1"/>
</dbReference>
<dbReference type="RefSeq" id="WP_007309263.1">
    <property type="nucleotide sequence ID" value="NZ_AESD01000116.1"/>
</dbReference>
<protein>
    <recommendedName>
        <fullName evidence="3">WG repeat-containing protein</fullName>
    </recommendedName>
</protein>
<evidence type="ECO:0000313" key="1">
    <source>
        <dbReference type="EMBL" id="EHJ14656.1"/>
    </source>
</evidence>
<name>G5IZI2_CROWT</name>
<dbReference type="SUPFAM" id="SSF69360">
    <property type="entry name" value="Cell wall binding repeat"/>
    <property type="match status" value="1"/>
</dbReference>
<dbReference type="PANTHER" id="PTHR37841">
    <property type="entry name" value="GLR2918 PROTEIN"/>
    <property type="match status" value="1"/>
</dbReference>
<dbReference type="AlphaFoldDB" id="G5IZI2"/>
<dbReference type="Proteomes" id="UP000003477">
    <property type="component" value="Unassembled WGS sequence"/>
</dbReference>
<dbReference type="EMBL" id="AESD01000116">
    <property type="protein sequence ID" value="EHJ14656.1"/>
    <property type="molecule type" value="Genomic_DNA"/>
</dbReference>
<reference evidence="1 2" key="1">
    <citation type="journal article" date="2011" name="Front. Microbiol.">
        <title>Two Strains of Crocosphaera watsonii with Highly Conserved Genomes are Distinguished by Strain-Specific Features.</title>
        <authorList>
            <person name="Bench S.R."/>
            <person name="Ilikchyan I.N."/>
            <person name="Tripp H.J."/>
            <person name="Zehr J.P."/>
        </authorList>
    </citation>
    <scope>NUCLEOTIDE SEQUENCE [LARGE SCALE GENOMIC DNA]</scope>
    <source>
        <strain evidence="1 2">WH 0003</strain>
    </source>
</reference>
<proteinExistence type="predicted"/>
<accession>G5IZI2</accession>
<comment type="caution">
    <text evidence="1">The sequence shown here is derived from an EMBL/GenBank/DDBJ whole genome shotgun (WGS) entry which is preliminary data.</text>
</comment>
<gene>
    <name evidence="1" type="ORF">CWATWH0003_0673</name>
</gene>
<dbReference type="PATRIC" id="fig|423471.3.peg.613"/>
<evidence type="ECO:0000313" key="2">
    <source>
        <dbReference type="Proteomes" id="UP000003477"/>
    </source>
</evidence>
<evidence type="ECO:0008006" key="3">
    <source>
        <dbReference type="Google" id="ProtNLM"/>
    </source>
</evidence>